<evidence type="ECO:0000256" key="1">
    <source>
        <dbReference type="SAM" id="Phobius"/>
    </source>
</evidence>
<organism evidence="3 4">
    <name type="scientific">Candidatus Borreliella tachyglossi</name>
    <dbReference type="NCBI Taxonomy" id="1964448"/>
    <lineage>
        <taxon>Bacteria</taxon>
        <taxon>Pseudomonadati</taxon>
        <taxon>Spirochaetota</taxon>
        <taxon>Spirochaetia</taxon>
        <taxon>Spirochaetales</taxon>
        <taxon>Borreliaceae</taxon>
        <taxon>Borreliella</taxon>
    </lineage>
</organism>
<sequence>MTVNYIKFMCLIIFLGFYIWVFIILKMKRTNIALLEKIKNGASILDIRSPREYNRGHYSKAVNIPFNSLFAKKDKLGSVETPIVIYGRSFNKSFEAEKILRGLGFKNIFVAGTLKNMPKLKEEVND</sequence>
<dbReference type="Proteomes" id="UP000244655">
    <property type="component" value="Chromosome"/>
</dbReference>
<dbReference type="AlphaFoldDB" id="A0A2S1LVV5"/>
<feature type="domain" description="Rhodanese" evidence="2">
    <location>
        <begin position="38"/>
        <end position="123"/>
    </location>
</feature>
<keyword evidence="1" id="KW-0812">Transmembrane</keyword>
<protein>
    <submittedName>
        <fullName evidence="3">Rhodanese-like domain-containing protein</fullName>
    </submittedName>
</protein>
<dbReference type="EMBL" id="CP025785">
    <property type="protein sequence ID" value="AWG42422.1"/>
    <property type="molecule type" value="Genomic_DNA"/>
</dbReference>
<keyword evidence="1" id="KW-1133">Transmembrane helix</keyword>
<keyword evidence="1" id="KW-0472">Membrane</keyword>
<proteinExistence type="predicted"/>
<dbReference type="SUPFAM" id="SSF52821">
    <property type="entry name" value="Rhodanese/Cell cycle control phosphatase"/>
    <property type="match status" value="1"/>
</dbReference>
<name>A0A2S1LVV5_9SPIR</name>
<dbReference type="PANTHER" id="PTHR43031">
    <property type="entry name" value="FAD-DEPENDENT OXIDOREDUCTASE"/>
    <property type="match status" value="1"/>
</dbReference>
<dbReference type="CDD" id="cd00158">
    <property type="entry name" value="RHOD"/>
    <property type="match status" value="1"/>
</dbReference>
<reference evidence="3 4" key="1">
    <citation type="submission" date="2018-01" db="EMBL/GenBank/DDBJ databases">
        <title>Genome sequence of Borrelia tachyglossi.</title>
        <authorList>
            <person name="Gofton A.W."/>
        </authorList>
    </citation>
    <scope>NUCLEOTIDE SEQUENCE [LARGE SCALE GENOMIC DNA]</scope>
    <source>
        <strain evidence="3 4">Bc-F10-1268</strain>
    </source>
</reference>
<evidence type="ECO:0000313" key="4">
    <source>
        <dbReference type="Proteomes" id="UP000244655"/>
    </source>
</evidence>
<gene>
    <name evidence="3" type="ORF">CR532_00075</name>
</gene>
<dbReference type="PROSITE" id="PS50206">
    <property type="entry name" value="RHODANESE_3"/>
    <property type="match status" value="1"/>
</dbReference>
<keyword evidence="4" id="KW-1185">Reference proteome</keyword>
<evidence type="ECO:0000259" key="2">
    <source>
        <dbReference type="PROSITE" id="PS50206"/>
    </source>
</evidence>
<dbReference type="Gene3D" id="3.40.250.10">
    <property type="entry name" value="Rhodanese-like domain"/>
    <property type="match status" value="1"/>
</dbReference>
<feature type="transmembrane region" description="Helical" evidence="1">
    <location>
        <begin position="6"/>
        <end position="25"/>
    </location>
</feature>
<dbReference type="PANTHER" id="PTHR43031:SF16">
    <property type="entry name" value="OXIDOREDUCTASE"/>
    <property type="match status" value="1"/>
</dbReference>
<accession>A0A2S1LVV5</accession>
<dbReference type="InterPro" id="IPR050229">
    <property type="entry name" value="GlpE_sulfurtransferase"/>
</dbReference>
<evidence type="ECO:0000313" key="3">
    <source>
        <dbReference type="EMBL" id="AWG42422.1"/>
    </source>
</evidence>
<dbReference type="OrthoDB" id="9800872at2"/>
<dbReference type="SMART" id="SM00450">
    <property type="entry name" value="RHOD"/>
    <property type="match status" value="1"/>
</dbReference>
<dbReference type="Pfam" id="PF00581">
    <property type="entry name" value="Rhodanese"/>
    <property type="match status" value="1"/>
</dbReference>
<dbReference type="InterPro" id="IPR036873">
    <property type="entry name" value="Rhodanese-like_dom_sf"/>
</dbReference>
<dbReference type="InterPro" id="IPR001763">
    <property type="entry name" value="Rhodanese-like_dom"/>
</dbReference>